<keyword evidence="4" id="KW-0326">Glycosidase</keyword>
<dbReference type="InterPro" id="IPR050288">
    <property type="entry name" value="Cellulose_deg_GH3"/>
</dbReference>
<evidence type="ECO:0000313" key="8">
    <source>
        <dbReference type="Proteomes" id="UP001468798"/>
    </source>
</evidence>
<feature type="chain" id="PRO_5046553015" evidence="5">
    <location>
        <begin position="20"/>
        <end position="776"/>
    </location>
</feature>
<dbReference type="SUPFAM" id="SSF52279">
    <property type="entry name" value="Beta-D-glucan exohydrolase, C-terminal domain"/>
    <property type="match status" value="1"/>
</dbReference>
<reference evidence="7 8" key="1">
    <citation type="submission" date="2024-03" db="EMBL/GenBank/DDBJ databases">
        <title>Two novel species of the genus Flavobacterium exhibiting potentially degradation of complex polysaccharides.</title>
        <authorList>
            <person name="Lian X."/>
        </authorList>
    </citation>
    <scope>NUCLEOTIDE SEQUENCE [LARGE SCALE GENOMIC DNA]</scope>
    <source>
        <strain evidence="7 8">N6</strain>
    </source>
</reference>
<dbReference type="InterPro" id="IPR036881">
    <property type="entry name" value="Glyco_hydro_3_C_sf"/>
</dbReference>
<evidence type="ECO:0000256" key="3">
    <source>
        <dbReference type="ARBA" id="ARBA00023277"/>
    </source>
</evidence>
<comment type="similarity">
    <text evidence="1 4">Belongs to the glycosyl hydrolase 3 family.</text>
</comment>
<protein>
    <submittedName>
        <fullName evidence="7">Glycoside hydrolase family 3 C-terminal domain-containing protein</fullName>
    </submittedName>
</protein>
<gene>
    <name evidence="7" type="ORF">WFZ86_03355</name>
</gene>
<evidence type="ECO:0000313" key="7">
    <source>
        <dbReference type="EMBL" id="MEM0575524.1"/>
    </source>
</evidence>
<accession>A0ABU9NMM3</accession>
<dbReference type="InterPro" id="IPR013783">
    <property type="entry name" value="Ig-like_fold"/>
</dbReference>
<dbReference type="PROSITE" id="PS00775">
    <property type="entry name" value="GLYCOSYL_HYDROL_F3"/>
    <property type="match status" value="1"/>
</dbReference>
<dbReference type="InterPro" id="IPR019800">
    <property type="entry name" value="Glyco_hydro_3_AS"/>
</dbReference>
<dbReference type="PRINTS" id="PR00133">
    <property type="entry name" value="GLHYDRLASE3"/>
</dbReference>
<proteinExistence type="inferred from homology"/>
<dbReference type="Pfam" id="PF00933">
    <property type="entry name" value="Glyco_hydro_3"/>
    <property type="match status" value="1"/>
</dbReference>
<evidence type="ECO:0000256" key="1">
    <source>
        <dbReference type="ARBA" id="ARBA00005336"/>
    </source>
</evidence>
<dbReference type="InterPro" id="IPR002772">
    <property type="entry name" value="Glyco_hydro_3_C"/>
</dbReference>
<keyword evidence="2 4" id="KW-0378">Hydrolase</keyword>
<dbReference type="RefSeq" id="WP_342690613.1">
    <property type="nucleotide sequence ID" value="NZ_JBCGDP010000002.1"/>
</dbReference>
<dbReference type="PANTHER" id="PTHR42715:SF10">
    <property type="entry name" value="BETA-GLUCOSIDASE"/>
    <property type="match status" value="1"/>
</dbReference>
<evidence type="ECO:0000256" key="2">
    <source>
        <dbReference type="ARBA" id="ARBA00022801"/>
    </source>
</evidence>
<name>A0ABU9NMM3_9FLAO</name>
<keyword evidence="8" id="KW-1185">Reference proteome</keyword>
<dbReference type="Gene3D" id="3.20.20.300">
    <property type="entry name" value="Glycoside hydrolase, family 3, N-terminal domain"/>
    <property type="match status" value="1"/>
</dbReference>
<evidence type="ECO:0000259" key="6">
    <source>
        <dbReference type="SMART" id="SM01217"/>
    </source>
</evidence>
<dbReference type="InterPro" id="IPR036962">
    <property type="entry name" value="Glyco_hydro_3_N_sf"/>
</dbReference>
<dbReference type="EMBL" id="JBCGDP010000002">
    <property type="protein sequence ID" value="MEM0575524.1"/>
    <property type="molecule type" value="Genomic_DNA"/>
</dbReference>
<organism evidence="7 8">
    <name type="scientific">Flavobacterium polysaccharolyticum</name>
    <dbReference type="NCBI Taxonomy" id="3133148"/>
    <lineage>
        <taxon>Bacteria</taxon>
        <taxon>Pseudomonadati</taxon>
        <taxon>Bacteroidota</taxon>
        <taxon>Flavobacteriia</taxon>
        <taxon>Flavobacteriales</taxon>
        <taxon>Flavobacteriaceae</taxon>
        <taxon>Flavobacterium</taxon>
    </lineage>
</organism>
<keyword evidence="5" id="KW-0732">Signal</keyword>
<evidence type="ECO:0000256" key="4">
    <source>
        <dbReference type="RuleBase" id="RU361161"/>
    </source>
</evidence>
<evidence type="ECO:0000256" key="5">
    <source>
        <dbReference type="SAM" id="SignalP"/>
    </source>
</evidence>
<comment type="caution">
    <text evidence="7">The sequence shown here is derived from an EMBL/GenBank/DDBJ whole genome shotgun (WGS) entry which is preliminary data.</text>
</comment>
<dbReference type="PANTHER" id="PTHR42715">
    <property type="entry name" value="BETA-GLUCOSIDASE"/>
    <property type="match status" value="1"/>
</dbReference>
<dbReference type="InterPro" id="IPR017853">
    <property type="entry name" value="GH"/>
</dbReference>
<sequence length="776" mass="84429">MKKKYVLGCFFFAVLTASAQTTDYREKAKKIVAQMTLEEKASLCSGETAWSTQAIPRLGVPSIFMTDGPHGLRKAEGFDFTNSVPATCFPTASGLASSWNKELVKRVGEALATESQANDVQILLGPGINMKRSPLGGRNFEYFSEDPVLSGKIAAAFINGVQSKGVGTSLKHFAANNQEFERMSNSSVVDERTLSEIYFPAFEIAVKEAQPWTVMCSYNKLNGVYASENEYLLTDVLKKKWGFQGFVVSDWGAVNDRPLGVAAGLNLEMPASGGFNNKKIVDAVKKGTLSESKLDEIVIETLAITLKAKDSHQQGIVVDKALHHTLAREASAESIVLLKNSIGILPLKSSIKKVAIIGAFAKKPRYQGAGSSQVKPTQIENAFDELQKLAKGTTFSYAEGYTSAGETNATLLNEAVKNAKGAETVLLFAGLPDVYESEGYDRANMDLPAGHNQLIEAIAKVNKNVVVILLNGSAVSTPWKKEVAAIVEAYLGGQAGGGAIADVLTGKVNPSGKLSETFPMRLEDTPTAIDFPSKDGVANYGEGIFIGYRYYDKKKIEPNFPFGFGLSYTTFSYSDIKANMTSAKDSDAITISVKVKNTGKVAGKEVVQLYVHEQDPALSRPENELKHFEKIALAPGEEKTVQFQLSSRDFEYYSTVAHDWIVKSGKFDIRVGSSSRDLPLQQTLDIQSTKILTPVFTRNSLLKEFKQTKNSAVIYEALTRSFTGSTKKAETEEEKKAEAFMIAMLADMPINKFLLLSGGKFTEEQLQALLQAANAK</sequence>
<dbReference type="GO" id="GO:0016787">
    <property type="term" value="F:hydrolase activity"/>
    <property type="evidence" value="ECO:0007669"/>
    <property type="project" value="UniProtKB-KW"/>
</dbReference>
<dbReference type="Gene3D" id="3.40.50.1700">
    <property type="entry name" value="Glycoside hydrolase family 3 C-terminal domain"/>
    <property type="match status" value="1"/>
</dbReference>
<dbReference type="SUPFAM" id="SSF51445">
    <property type="entry name" value="(Trans)glycosidases"/>
    <property type="match status" value="1"/>
</dbReference>
<dbReference type="Pfam" id="PF14310">
    <property type="entry name" value="Fn3-like"/>
    <property type="match status" value="1"/>
</dbReference>
<dbReference type="Gene3D" id="2.60.40.10">
    <property type="entry name" value="Immunoglobulins"/>
    <property type="match status" value="1"/>
</dbReference>
<dbReference type="SMART" id="SM01217">
    <property type="entry name" value="Fn3_like"/>
    <property type="match status" value="1"/>
</dbReference>
<dbReference type="Proteomes" id="UP001468798">
    <property type="component" value="Unassembled WGS sequence"/>
</dbReference>
<keyword evidence="3" id="KW-0119">Carbohydrate metabolism</keyword>
<feature type="domain" description="Fibronectin type III-like" evidence="6">
    <location>
        <begin position="605"/>
        <end position="675"/>
    </location>
</feature>
<feature type="signal peptide" evidence="5">
    <location>
        <begin position="1"/>
        <end position="19"/>
    </location>
</feature>
<dbReference type="Pfam" id="PF01915">
    <property type="entry name" value="Glyco_hydro_3_C"/>
    <property type="match status" value="1"/>
</dbReference>
<dbReference type="InterPro" id="IPR026891">
    <property type="entry name" value="Fn3-like"/>
</dbReference>
<dbReference type="InterPro" id="IPR001764">
    <property type="entry name" value="Glyco_hydro_3_N"/>
</dbReference>